<dbReference type="PANTHER" id="PTHR23155">
    <property type="entry name" value="DISEASE RESISTANCE PROTEIN RP"/>
    <property type="match status" value="1"/>
</dbReference>
<dbReference type="Pfam" id="PF23559">
    <property type="entry name" value="WHD_DRP"/>
    <property type="match status" value="1"/>
</dbReference>
<dbReference type="GO" id="GO:0043531">
    <property type="term" value="F:ADP binding"/>
    <property type="evidence" value="ECO:0007669"/>
    <property type="project" value="InterPro"/>
</dbReference>
<dbReference type="InterPro" id="IPR058922">
    <property type="entry name" value="WHD_DRP"/>
</dbReference>
<dbReference type="AlphaFoldDB" id="A0A0D9XF97"/>
<dbReference type="InterPro" id="IPR042197">
    <property type="entry name" value="Apaf_helical"/>
</dbReference>
<evidence type="ECO:0000259" key="10">
    <source>
        <dbReference type="Pfam" id="PF23559"/>
    </source>
</evidence>
<dbReference type="InterPro" id="IPR038005">
    <property type="entry name" value="RX-like_CC"/>
</dbReference>
<evidence type="ECO:0000256" key="4">
    <source>
        <dbReference type="ARBA" id="ARBA00022741"/>
    </source>
</evidence>
<protein>
    <recommendedName>
        <fullName evidence="14">NB-ARC domain-containing protein</fullName>
    </recommendedName>
</protein>
<accession>A0A0D9XF97</accession>
<reference evidence="12 13" key="1">
    <citation type="submission" date="2012-08" db="EMBL/GenBank/DDBJ databases">
        <title>Oryza genome evolution.</title>
        <authorList>
            <person name="Wing R.A."/>
        </authorList>
    </citation>
    <scope>NUCLEOTIDE SEQUENCE</scope>
</reference>
<feature type="domain" description="Disease resistance R13L4/SHOC-2-like LRR" evidence="11">
    <location>
        <begin position="958"/>
        <end position="1189"/>
    </location>
</feature>
<feature type="domain" description="Disease resistance protein winged helix" evidence="10">
    <location>
        <begin position="687"/>
        <end position="760"/>
    </location>
</feature>
<comment type="similarity">
    <text evidence="1">Belongs to the disease resistance NB-LRR family.</text>
</comment>
<feature type="region of interest" description="Disordered" evidence="7">
    <location>
        <begin position="371"/>
        <end position="393"/>
    </location>
</feature>
<evidence type="ECO:0000256" key="2">
    <source>
        <dbReference type="ARBA" id="ARBA00022614"/>
    </source>
</evidence>
<dbReference type="InterPro" id="IPR044974">
    <property type="entry name" value="Disease_R_plants"/>
</dbReference>
<evidence type="ECO:0000256" key="1">
    <source>
        <dbReference type="ARBA" id="ARBA00008894"/>
    </source>
</evidence>
<proteinExistence type="inferred from homology"/>
<dbReference type="InterPro" id="IPR032675">
    <property type="entry name" value="LRR_dom_sf"/>
</dbReference>
<dbReference type="HOGENOM" id="CLU_000837_14_1_1"/>
<dbReference type="InterPro" id="IPR055414">
    <property type="entry name" value="LRR_R13L4/SHOC2-like"/>
</dbReference>
<dbReference type="CDD" id="cd14798">
    <property type="entry name" value="RX-CC_like"/>
    <property type="match status" value="1"/>
</dbReference>
<evidence type="ECO:0000259" key="9">
    <source>
        <dbReference type="Pfam" id="PF18052"/>
    </source>
</evidence>
<feature type="domain" description="Disease resistance N-terminal" evidence="9">
    <location>
        <begin position="16"/>
        <end position="88"/>
    </location>
</feature>
<dbReference type="GO" id="GO:0042742">
    <property type="term" value="P:defense response to bacterium"/>
    <property type="evidence" value="ECO:0007669"/>
    <property type="project" value="UniProtKB-ARBA"/>
</dbReference>
<evidence type="ECO:0000313" key="13">
    <source>
        <dbReference type="Proteomes" id="UP000032180"/>
    </source>
</evidence>
<dbReference type="FunFam" id="1.10.10.10:FF:000322">
    <property type="entry name" value="Probable disease resistance protein At1g63360"/>
    <property type="match status" value="1"/>
</dbReference>
<dbReference type="Gene3D" id="3.40.50.300">
    <property type="entry name" value="P-loop containing nucleotide triphosphate hydrolases"/>
    <property type="match status" value="2"/>
</dbReference>
<dbReference type="GO" id="GO:0002758">
    <property type="term" value="P:innate immune response-activating signaling pathway"/>
    <property type="evidence" value="ECO:0007669"/>
    <property type="project" value="UniProtKB-ARBA"/>
</dbReference>
<dbReference type="GO" id="GO:0009626">
    <property type="term" value="P:plant-type hypersensitive response"/>
    <property type="evidence" value="ECO:0007669"/>
    <property type="project" value="UniProtKB-ARBA"/>
</dbReference>
<dbReference type="SUPFAM" id="SSF52540">
    <property type="entry name" value="P-loop containing nucleoside triphosphate hydrolases"/>
    <property type="match status" value="2"/>
</dbReference>
<dbReference type="Proteomes" id="UP000032180">
    <property type="component" value="Chromosome 9"/>
</dbReference>
<dbReference type="SUPFAM" id="SSF52058">
    <property type="entry name" value="L domain-like"/>
    <property type="match status" value="1"/>
</dbReference>
<evidence type="ECO:0008006" key="14">
    <source>
        <dbReference type="Google" id="ProtNLM"/>
    </source>
</evidence>
<dbReference type="InterPro" id="IPR002182">
    <property type="entry name" value="NB-ARC"/>
</dbReference>
<keyword evidence="3" id="KW-0677">Repeat</keyword>
<keyword evidence="13" id="KW-1185">Reference proteome</keyword>
<keyword evidence="2" id="KW-0433">Leucine-rich repeat</keyword>
<feature type="domain" description="NB-ARC" evidence="8">
    <location>
        <begin position="417"/>
        <end position="599"/>
    </location>
</feature>
<dbReference type="EnsemblPlants" id="LPERR09G11410.1">
    <property type="protein sequence ID" value="LPERR09G11410.1"/>
    <property type="gene ID" value="LPERR09G11410"/>
</dbReference>
<evidence type="ECO:0000256" key="7">
    <source>
        <dbReference type="SAM" id="MobiDB-lite"/>
    </source>
</evidence>
<dbReference type="Gramene" id="LPERR09G11410.1">
    <property type="protein sequence ID" value="LPERR09G11410.1"/>
    <property type="gene ID" value="LPERR09G11410"/>
</dbReference>
<dbReference type="PANTHER" id="PTHR23155:SF1114">
    <property type="entry name" value="OS02G0475500 PROTEIN"/>
    <property type="match status" value="1"/>
</dbReference>
<dbReference type="Gene3D" id="3.80.10.10">
    <property type="entry name" value="Ribonuclease Inhibitor"/>
    <property type="match status" value="1"/>
</dbReference>
<reference evidence="12" key="3">
    <citation type="submission" date="2015-04" db="UniProtKB">
        <authorList>
            <consortium name="EnsemblPlants"/>
        </authorList>
    </citation>
    <scope>IDENTIFICATION</scope>
</reference>
<dbReference type="PRINTS" id="PR00364">
    <property type="entry name" value="DISEASERSIST"/>
</dbReference>
<feature type="domain" description="Disease resistance R13L4/SHOC-2-like LRR" evidence="11">
    <location>
        <begin position="811"/>
        <end position="930"/>
    </location>
</feature>
<dbReference type="Gene3D" id="1.10.8.430">
    <property type="entry name" value="Helical domain of apoptotic protease-activating factors"/>
    <property type="match status" value="1"/>
</dbReference>
<dbReference type="Gene3D" id="1.20.5.4130">
    <property type="match status" value="1"/>
</dbReference>
<evidence type="ECO:0000256" key="5">
    <source>
        <dbReference type="ARBA" id="ARBA00022821"/>
    </source>
</evidence>
<dbReference type="InterPro" id="IPR036388">
    <property type="entry name" value="WH-like_DNA-bd_sf"/>
</dbReference>
<dbReference type="STRING" id="77586.A0A0D9XF97"/>
<keyword evidence="6" id="KW-0175">Coiled coil</keyword>
<evidence type="ECO:0000256" key="3">
    <source>
        <dbReference type="ARBA" id="ARBA00022737"/>
    </source>
</evidence>
<organism evidence="12 13">
    <name type="scientific">Leersia perrieri</name>
    <dbReference type="NCBI Taxonomy" id="77586"/>
    <lineage>
        <taxon>Eukaryota</taxon>
        <taxon>Viridiplantae</taxon>
        <taxon>Streptophyta</taxon>
        <taxon>Embryophyta</taxon>
        <taxon>Tracheophyta</taxon>
        <taxon>Spermatophyta</taxon>
        <taxon>Magnoliopsida</taxon>
        <taxon>Liliopsida</taxon>
        <taxon>Poales</taxon>
        <taxon>Poaceae</taxon>
        <taxon>BOP clade</taxon>
        <taxon>Oryzoideae</taxon>
        <taxon>Oryzeae</taxon>
        <taxon>Oryzinae</taxon>
        <taxon>Leersia</taxon>
    </lineage>
</organism>
<evidence type="ECO:0000259" key="11">
    <source>
        <dbReference type="Pfam" id="PF23598"/>
    </source>
</evidence>
<dbReference type="Gene3D" id="1.10.10.10">
    <property type="entry name" value="Winged helix-like DNA-binding domain superfamily/Winged helix DNA-binding domain"/>
    <property type="match status" value="1"/>
</dbReference>
<dbReference type="Pfam" id="PF23598">
    <property type="entry name" value="LRR_14"/>
    <property type="match status" value="2"/>
</dbReference>
<evidence type="ECO:0000313" key="12">
    <source>
        <dbReference type="EnsemblPlants" id="LPERR09G11410.1"/>
    </source>
</evidence>
<reference evidence="13" key="2">
    <citation type="submission" date="2013-12" db="EMBL/GenBank/DDBJ databases">
        <authorList>
            <person name="Yu Y."/>
            <person name="Lee S."/>
            <person name="de Baynast K."/>
            <person name="Wissotski M."/>
            <person name="Liu L."/>
            <person name="Talag J."/>
            <person name="Goicoechea J."/>
            <person name="Angelova A."/>
            <person name="Jetty R."/>
            <person name="Kudrna D."/>
            <person name="Golser W."/>
            <person name="Rivera L."/>
            <person name="Zhang J."/>
            <person name="Wing R."/>
        </authorList>
    </citation>
    <scope>NUCLEOTIDE SEQUENCE</scope>
</reference>
<dbReference type="InterPro" id="IPR041118">
    <property type="entry name" value="Rx_N"/>
</dbReference>
<keyword evidence="4" id="KW-0547">Nucleotide-binding</keyword>
<name>A0A0D9XF97_9ORYZ</name>
<evidence type="ECO:0000256" key="6">
    <source>
        <dbReference type="ARBA" id="ARBA00023054"/>
    </source>
</evidence>
<dbReference type="InterPro" id="IPR027417">
    <property type="entry name" value="P-loop_NTPase"/>
</dbReference>
<feature type="domain" description="NB-ARC" evidence="8">
    <location>
        <begin position="202"/>
        <end position="355"/>
    </location>
</feature>
<evidence type="ECO:0000259" key="8">
    <source>
        <dbReference type="Pfam" id="PF00931"/>
    </source>
</evidence>
<dbReference type="Pfam" id="PF18052">
    <property type="entry name" value="Rx_N"/>
    <property type="match status" value="1"/>
</dbReference>
<sequence>MEATGLSLAKSALNGVLSYGKSALEDEITLQLGVQREVIFMRNELEMMRSFLMAGGGGGKRQHGVVRTWAKQVRDLAYDVEDCIRVFSLLPRGGWWSSSPHAIRLRHRVAADIRVLKARVEEVSQRNLRYRLIVDIDDDSTTAAPPPAATDHQPGGGFLRRRWRRQQQPPVDLLPLLIIKGDKSLQVLSVCSGTATRGGDLIGNALVIKEALDHPMVPQKFGCQAWVNLTHPFDPTEFLQSMVRQFYVKSLVSNGGNKAQGGSTLGVEAMKKMEATEGRHLGDDFDGYVNDKSYLIVIEGLSTIVQWDWIKTYFPDRGNGSRIIVSTHQMQLAILCTGQPYQVSELSHDQPVYVFFKEGINYRPTSLSNEIEEDHSKHMAEGNSQGKGADDSGAMSTSFFEQVQLVGREREKAGLIQLISSGGDQRQVISVWAMGGMGKTTLVRSIYGSKELSGHFEFQAWLTVPHPFSLRDFFRNLAEQLQYYKSQGKSERNVEFGVSATNIHRLANMKVEDVILESAELLKGNKYLIVIDDLSSIREWESIIPEFHDEKNGSCIIITTRVASVAKHCSVEDQNVYNLESLKDDASHDLFYKKVFKETENIDRRPAIIEQANLILKKCNGLPLAITAIGGFLATRPKIVMEWQKLNDHITAELEINPSLEMIRTVLTSSYDGLPHHLKSCFLYLSIYPAAYSIRRRRLIRCWIAEGYSKELRGMTAEEIGESYLADLMNRSMIQPSKTVVGVSGIVRLCKVHDLMREIIIPKAMEESLVFALDEYSCLNSQAQDTVRHLTISSTWERDASVFATMLELSHLRSLTVFGEWRSFLISDKMRLLQVLDLEDAVGVKDHDIKQVGKLILLKYLSLRGCSDVFHLPGSLGNLRHLETLDIRDTSIVKLPMTTMKLQRLQYLRAGKKPAYGYNPMASTEKLGMSCRDFLASIYQNIGWSSSSNRFASGPYFVEVPKHIGKLKALNTLGIVHVSKEKGILKELKQLTQLRKLGVAGVNMENCKEFCSVVACHERLLSLSVLSEGMQGLSSCLAHMSLPPINLQSLKLYGNLSKLPEWVGLLQNLAKLKLCGTMLKQDAIELLAMLPNLTILRLLRGSFWGEEICFGKTYSSLAMLELAWLPELQSVNIRRESLPKLELLHINYCRLLKGGDKISGLEFLPTLKEMLFDVTDEPAVVRNRNIREAKEDEEEYSRAKEEICRRIRAHAQVTRAALQFKQSGAASTPR</sequence>
<dbReference type="Pfam" id="PF00931">
    <property type="entry name" value="NB-ARC"/>
    <property type="match status" value="2"/>
</dbReference>
<dbReference type="eggNOG" id="KOG4658">
    <property type="taxonomic scope" value="Eukaryota"/>
</dbReference>
<keyword evidence="5" id="KW-0611">Plant defense</keyword>